<protein>
    <submittedName>
        <fullName evidence="1">Four helix bundle protein</fullName>
    </submittedName>
</protein>
<dbReference type="Gene3D" id="1.20.1440.60">
    <property type="entry name" value="23S rRNA-intervening sequence"/>
    <property type="match status" value="1"/>
</dbReference>
<sequence length="119" mass="12862">MNSYRDLIVWKAALGLAVNCYSATKGFPNSEVYGMTSQIRRSAASIAANVAEGHGRESTGAFIQFLRVAQGSLKELETHIILCGEVGLMVEAEVANLLGQADDIGKMLRSMIRSLQQKS</sequence>
<evidence type="ECO:0000313" key="1">
    <source>
        <dbReference type="EMBL" id="QND61505.1"/>
    </source>
</evidence>
<dbReference type="InterPro" id="IPR012657">
    <property type="entry name" value="23S_rRNA-intervening_sequence"/>
</dbReference>
<dbReference type="CDD" id="cd16377">
    <property type="entry name" value="23S_rRNA_IVP_like"/>
    <property type="match status" value="1"/>
</dbReference>
<dbReference type="Pfam" id="PF05635">
    <property type="entry name" value="23S_rRNA_IVP"/>
    <property type="match status" value="1"/>
</dbReference>
<evidence type="ECO:0000313" key="2">
    <source>
        <dbReference type="Proteomes" id="UP000515465"/>
    </source>
</evidence>
<dbReference type="AlphaFoldDB" id="A0A7G6T423"/>
<dbReference type="PANTHER" id="PTHR38471:SF2">
    <property type="entry name" value="FOUR HELIX BUNDLE PROTEIN"/>
    <property type="match status" value="1"/>
</dbReference>
<name>A0A7G6T423_9HYPH</name>
<accession>A0A7G6T423</accession>
<gene>
    <name evidence="1" type="ORF">HB778_32785</name>
</gene>
<organism evidence="1 2">
    <name type="scientific">Mesorhizobium huakuii</name>
    <dbReference type="NCBI Taxonomy" id="28104"/>
    <lineage>
        <taxon>Bacteria</taxon>
        <taxon>Pseudomonadati</taxon>
        <taxon>Pseudomonadota</taxon>
        <taxon>Alphaproteobacteria</taxon>
        <taxon>Hyphomicrobiales</taxon>
        <taxon>Phyllobacteriaceae</taxon>
        <taxon>Mesorhizobium</taxon>
    </lineage>
</organism>
<dbReference type="SUPFAM" id="SSF158446">
    <property type="entry name" value="IVS-encoded protein-like"/>
    <property type="match status" value="1"/>
</dbReference>
<dbReference type="NCBIfam" id="NF008911">
    <property type="entry name" value="PRK12275.1-2"/>
    <property type="match status" value="1"/>
</dbReference>
<dbReference type="Proteomes" id="UP000515465">
    <property type="component" value="Chromosome"/>
</dbReference>
<proteinExistence type="predicted"/>
<dbReference type="NCBIfam" id="TIGR02436">
    <property type="entry name" value="four helix bundle protein"/>
    <property type="match status" value="1"/>
</dbReference>
<dbReference type="InterPro" id="IPR036583">
    <property type="entry name" value="23S_rRNA_IVS_sf"/>
</dbReference>
<dbReference type="EMBL" id="CP050296">
    <property type="protein sequence ID" value="QND61505.1"/>
    <property type="molecule type" value="Genomic_DNA"/>
</dbReference>
<reference evidence="2" key="1">
    <citation type="journal article" date="2020" name="Mol. Plant Microbe">
        <title>Rhizobial microsymbionts of the narrowly endemic Oxytropis species growing in Kamchatka are characterized by significant genetic diversity and possess a set of genes that are associated with T3SS and T6SS secretion systems and can affect the development of symbiosis.</title>
        <authorList>
            <person name="Safronova V."/>
            <person name="Guro P."/>
            <person name="Sazanova A."/>
            <person name="Kuznetsova I."/>
            <person name="Belimov A."/>
            <person name="Yakubov V."/>
            <person name="Chirak E."/>
            <person name="Afonin A."/>
            <person name="Gogolev Y."/>
            <person name="Andronov E."/>
            <person name="Tikhonovich I."/>
        </authorList>
    </citation>
    <scope>NUCLEOTIDE SEQUENCE [LARGE SCALE GENOMIC DNA]</scope>
    <source>
        <strain evidence="2">583</strain>
    </source>
</reference>
<dbReference type="PANTHER" id="PTHR38471">
    <property type="entry name" value="FOUR HELIX BUNDLE PROTEIN"/>
    <property type="match status" value="1"/>
</dbReference>